<evidence type="ECO:0000313" key="3">
    <source>
        <dbReference type="Proteomes" id="UP000314294"/>
    </source>
</evidence>
<organism evidence="2 3">
    <name type="scientific">Liparis tanakae</name>
    <name type="common">Tanaka's snailfish</name>
    <dbReference type="NCBI Taxonomy" id="230148"/>
    <lineage>
        <taxon>Eukaryota</taxon>
        <taxon>Metazoa</taxon>
        <taxon>Chordata</taxon>
        <taxon>Craniata</taxon>
        <taxon>Vertebrata</taxon>
        <taxon>Euteleostomi</taxon>
        <taxon>Actinopterygii</taxon>
        <taxon>Neopterygii</taxon>
        <taxon>Teleostei</taxon>
        <taxon>Neoteleostei</taxon>
        <taxon>Acanthomorphata</taxon>
        <taxon>Eupercaria</taxon>
        <taxon>Perciformes</taxon>
        <taxon>Cottioidei</taxon>
        <taxon>Cottales</taxon>
        <taxon>Liparidae</taxon>
        <taxon>Liparis</taxon>
    </lineage>
</organism>
<comment type="caution">
    <text evidence="2">The sequence shown here is derived from an EMBL/GenBank/DDBJ whole genome shotgun (WGS) entry which is preliminary data.</text>
</comment>
<reference evidence="2 3" key="1">
    <citation type="submission" date="2019-03" db="EMBL/GenBank/DDBJ databases">
        <title>First draft genome of Liparis tanakae, snailfish: a comprehensive survey of snailfish specific genes.</title>
        <authorList>
            <person name="Kim W."/>
            <person name="Song I."/>
            <person name="Jeong J.-H."/>
            <person name="Kim D."/>
            <person name="Kim S."/>
            <person name="Ryu S."/>
            <person name="Song J.Y."/>
            <person name="Lee S.K."/>
        </authorList>
    </citation>
    <scope>NUCLEOTIDE SEQUENCE [LARGE SCALE GENOMIC DNA]</scope>
    <source>
        <tissue evidence="2">Muscle</tissue>
    </source>
</reference>
<accession>A0A4Z2GMV9</accession>
<sequence>MVYSIERQSWIKAHPSTQAGKQCRPPLHHIPPSGDFWALRPTPSRSVPPPDGLARPLTTEGPLFF</sequence>
<proteinExistence type="predicted"/>
<dbReference type="Proteomes" id="UP000314294">
    <property type="component" value="Unassembled WGS sequence"/>
</dbReference>
<evidence type="ECO:0000256" key="1">
    <source>
        <dbReference type="SAM" id="MobiDB-lite"/>
    </source>
</evidence>
<gene>
    <name evidence="2" type="ORF">EYF80_035641</name>
</gene>
<feature type="region of interest" description="Disordered" evidence="1">
    <location>
        <begin position="41"/>
        <end position="65"/>
    </location>
</feature>
<keyword evidence="3" id="KW-1185">Reference proteome</keyword>
<dbReference type="AlphaFoldDB" id="A0A4Z2GMV9"/>
<dbReference type="EMBL" id="SRLO01000494">
    <property type="protein sequence ID" value="TNN54133.1"/>
    <property type="molecule type" value="Genomic_DNA"/>
</dbReference>
<protein>
    <submittedName>
        <fullName evidence="2">Uncharacterized protein</fullName>
    </submittedName>
</protein>
<evidence type="ECO:0000313" key="2">
    <source>
        <dbReference type="EMBL" id="TNN54133.1"/>
    </source>
</evidence>
<name>A0A4Z2GMV9_9TELE</name>